<dbReference type="Pfam" id="PF13779">
    <property type="entry name" value="DUF4175"/>
    <property type="match status" value="1"/>
</dbReference>
<proteinExistence type="predicted"/>
<dbReference type="Proteomes" id="UP001176960">
    <property type="component" value="Unassembled WGS sequence"/>
</dbReference>
<dbReference type="EMBL" id="CATKSH010000002">
    <property type="protein sequence ID" value="CAI9119735.1"/>
    <property type="molecule type" value="Genomic_DNA"/>
</dbReference>
<sequence length="897" mass="97536">MSGSATPMPRPRRDLEFRLTQARSHASAAILAERAILALRVPALLTSGYVIAGLLRIPQSMPDTLHAILLGGVAAGVAVTAIRGLSRVERPTIDVVDRRVEQASRLSFQPLQSLRDHPVEADRNGLWSAHLTRTVGGIGNLRGGWPHPRLTRATQLGGAIVVTALVLTGMRAGMHAPSRLLAAFVPGYDDADVPLPQIEAWIDMPDYAPGAPVFLNGRSGSAKVPPGAHLNATINGTVSAPTLSGARVSTMQDRKLDARSWALNADLTGSGDLSIQARGRQIAQWHLEVEPDLAPGVAWNGTPAKEEDGWRTLFPWKVSQAHGVKSLLIEIRLANGKTKRVLSLPIDLGGMPKSANGSTPEDLASDPWAGEQVSATLVARSASNLEARSASVKFVLPSRVFHDPVAKALVALRRRLALEKEDRATAADELRTLTEVMPSSQDGAIIAMDYAASRLEDPQDPHAIDDALGLMWSLALYLEDLRATDPDAALANLDVRAAQTAVQQQLDHMKALGPKGHTLEQREELGRRMQTLKDALARRMQALMRQAMLNGMMMPDMGQDEGDANDAFSRLMRRLQSDADNGRGDDAMKRLQQLESMTEKMRNATPQDLANLARQLRAQAEAHAQRRALHDVIKHETKLLDHAQSRLNAVRRAQSTDQDVDQPDISNMSTTELLKRLGLQPPPGLKDAPAVETPPPDPNTLDPATRARQDDERRADHAVQSALKRVGAMLNDDVKDLTDSKLKSLEKAVKDMDPARHALGRGNDVDAQKAEAQVLKDLADAGKEMSQAQKSKSQGHGTITLLPGLGSPDKQGAKGTGHGRGDEDGDGERADPNAKDRDPLGRKLGEGDDDVDTDSHIPEASQRERAREIEKELRRRDADRTRPQEELDYLDRLLKSY</sequence>
<evidence type="ECO:0000313" key="3">
    <source>
        <dbReference type="Proteomes" id="UP001176960"/>
    </source>
</evidence>
<feature type="compositionally biased region" description="Basic and acidic residues" evidence="1">
    <location>
        <begin position="705"/>
        <end position="717"/>
    </location>
</feature>
<keyword evidence="3" id="KW-1185">Reference proteome</keyword>
<feature type="region of interest" description="Disordered" evidence="1">
    <location>
        <begin position="781"/>
        <end position="885"/>
    </location>
</feature>
<feature type="compositionally biased region" description="Polar residues" evidence="1">
    <location>
        <begin position="786"/>
        <end position="797"/>
    </location>
</feature>
<protein>
    <submittedName>
        <fullName evidence="2">DUF4175 family protein</fullName>
    </submittedName>
</protein>
<feature type="region of interest" description="Disordered" evidence="1">
    <location>
        <begin position="677"/>
        <end position="717"/>
    </location>
</feature>
<dbReference type="AlphaFoldDB" id="A0AA35Y2Z7"/>
<comment type="caution">
    <text evidence="2">The sequence shown here is derived from an EMBL/GenBank/DDBJ whole genome shotgun (WGS) entry which is preliminary data.</text>
</comment>
<dbReference type="InterPro" id="IPR012683">
    <property type="entry name" value="CHP02302_TM"/>
</dbReference>
<dbReference type="RefSeq" id="WP_289841572.1">
    <property type="nucleotide sequence ID" value="NZ_CATKSH010000002.1"/>
</dbReference>
<evidence type="ECO:0000256" key="1">
    <source>
        <dbReference type="SAM" id="MobiDB-lite"/>
    </source>
</evidence>
<name>A0AA35Y2Z7_9PROT</name>
<accession>A0AA35Y2Z7</accession>
<organism evidence="2 3">
    <name type="scientific">Brytella acorum</name>
    <dbReference type="NCBI Taxonomy" id="2959299"/>
    <lineage>
        <taxon>Bacteria</taxon>
        <taxon>Pseudomonadati</taxon>
        <taxon>Pseudomonadota</taxon>
        <taxon>Alphaproteobacteria</taxon>
        <taxon>Acetobacterales</taxon>
        <taxon>Acetobacteraceae</taxon>
        <taxon>Brytella</taxon>
    </lineage>
</organism>
<reference evidence="2" key="1">
    <citation type="submission" date="2023-03" db="EMBL/GenBank/DDBJ databases">
        <authorList>
            <person name="Cleenwerck I."/>
        </authorList>
    </citation>
    <scope>NUCLEOTIDE SEQUENCE</scope>
    <source>
        <strain evidence="2">LMG 32879</strain>
    </source>
</reference>
<feature type="compositionally biased region" description="Basic and acidic residues" evidence="1">
    <location>
        <begin position="819"/>
        <end position="846"/>
    </location>
</feature>
<gene>
    <name evidence="2" type="ORF">LMG32879_000559</name>
</gene>
<feature type="compositionally biased region" description="Basic and acidic residues" evidence="1">
    <location>
        <begin position="853"/>
        <end position="885"/>
    </location>
</feature>
<evidence type="ECO:0000313" key="2">
    <source>
        <dbReference type="EMBL" id="CAI9119735.1"/>
    </source>
</evidence>